<gene>
    <name evidence="9 14" type="primary">atpC</name>
    <name evidence="14" type="ORF">NE695_03555</name>
</gene>
<accession>A0ABT1RWD0</accession>
<dbReference type="SUPFAM" id="SSF46604">
    <property type="entry name" value="Epsilon subunit of F1F0-ATP synthase C-terminal domain"/>
    <property type="match status" value="1"/>
</dbReference>
<keyword evidence="15" id="KW-1185">Reference proteome</keyword>
<feature type="domain" description="ATP synthase F1 complex delta/epsilon subunit N-terminal" evidence="13">
    <location>
        <begin position="6"/>
        <end position="83"/>
    </location>
</feature>
<name>A0ABT1RWD0_9FIRM</name>
<dbReference type="InterPro" id="IPR020546">
    <property type="entry name" value="ATP_synth_F1_dsu/esu_N"/>
</dbReference>
<comment type="similarity">
    <text evidence="2 9 10">Belongs to the ATPase epsilon chain family.</text>
</comment>
<evidence type="ECO:0000256" key="2">
    <source>
        <dbReference type="ARBA" id="ARBA00005712"/>
    </source>
</evidence>
<proteinExistence type="inferred from homology"/>
<evidence type="ECO:0000259" key="13">
    <source>
        <dbReference type="Pfam" id="PF02823"/>
    </source>
</evidence>
<comment type="caution">
    <text evidence="14">The sequence shown here is derived from an EMBL/GenBank/DDBJ whole genome shotgun (WGS) entry which is preliminary data.</text>
</comment>
<dbReference type="InterPro" id="IPR036771">
    <property type="entry name" value="ATPsynth_dsu/esu_N"/>
</dbReference>
<evidence type="ECO:0000256" key="6">
    <source>
        <dbReference type="ARBA" id="ARBA00023136"/>
    </source>
</evidence>
<dbReference type="NCBIfam" id="TIGR01216">
    <property type="entry name" value="ATP_synt_epsi"/>
    <property type="match status" value="1"/>
</dbReference>
<protein>
    <recommendedName>
        <fullName evidence="9">ATP synthase epsilon chain</fullName>
    </recommendedName>
    <alternativeName>
        <fullName evidence="9">ATP synthase F1 sector epsilon subunit</fullName>
    </alternativeName>
    <alternativeName>
        <fullName evidence="9">F-ATPase epsilon subunit</fullName>
    </alternativeName>
</protein>
<reference evidence="14 15" key="1">
    <citation type="submission" date="2022-06" db="EMBL/GenBank/DDBJ databases">
        <title>Isolation of gut microbiota from human fecal samples.</title>
        <authorList>
            <person name="Pamer E.G."/>
            <person name="Barat B."/>
            <person name="Waligurski E."/>
            <person name="Medina S."/>
            <person name="Paddock L."/>
            <person name="Mostad J."/>
        </authorList>
    </citation>
    <scope>NUCLEOTIDE SEQUENCE [LARGE SCALE GENOMIC DNA]</scope>
    <source>
        <strain evidence="14 15">DFI.9.73</strain>
    </source>
</reference>
<keyword evidence="4 9" id="KW-1003">Cell membrane</keyword>
<evidence type="ECO:0000256" key="1">
    <source>
        <dbReference type="ARBA" id="ARBA00004202"/>
    </source>
</evidence>
<dbReference type="PANTHER" id="PTHR13822:SF10">
    <property type="entry name" value="ATP SYNTHASE EPSILON CHAIN, CHLOROPLASTIC"/>
    <property type="match status" value="1"/>
</dbReference>
<evidence type="ECO:0000256" key="10">
    <source>
        <dbReference type="RuleBase" id="RU003656"/>
    </source>
</evidence>
<dbReference type="Pfam" id="PF00401">
    <property type="entry name" value="ATP-synt_DE"/>
    <property type="match status" value="1"/>
</dbReference>
<dbReference type="Proteomes" id="UP001524473">
    <property type="component" value="Unassembled WGS sequence"/>
</dbReference>
<keyword evidence="7 9" id="KW-0139">CF(1)</keyword>
<dbReference type="Pfam" id="PF02823">
    <property type="entry name" value="ATP-synt_DE_N"/>
    <property type="match status" value="1"/>
</dbReference>
<comment type="subunit">
    <text evidence="9 10">F-type ATPases have 2 components, CF(1) - the catalytic core - and CF(0) - the membrane proton channel. CF(1) has five subunits: alpha(3), beta(3), gamma(1), delta(1), epsilon(1). CF(0) has three main subunits: a, b and c.</text>
</comment>
<evidence type="ECO:0000259" key="12">
    <source>
        <dbReference type="Pfam" id="PF00401"/>
    </source>
</evidence>
<organism evidence="14 15">
    <name type="scientific">Neglectibacter timonensis</name>
    <dbReference type="NCBI Taxonomy" id="1776382"/>
    <lineage>
        <taxon>Bacteria</taxon>
        <taxon>Bacillati</taxon>
        <taxon>Bacillota</taxon>
        <taxon>Clostridia</taxon>
        <taxon>Eubacteriales</taxon>
        <taxon>Oscillospiraceae</taxon>
        <taxon>Neglectibacter</taxon>
    </lineage>
</organism>
<dbReference type="Gene3D" id="1.20.5.440">
    <property type="entry name" value="ATP synthase delta/epsilon subunit, C-terminal domain"/>
    <property type="match status" value="1"/>
</dbReference>
<comment type="function">
    <text evidence="9">Produces ATP from ADP in the presence of a proton gradient across the membrane.</text>
</comment>
<evidence type="ECO:0000313" key="14">
    <source>
        <dbReference type="EMBL" id="MCQ4838991.1"/>
    </source>
</evidence>
<evidence type="ECO:0000256" key="11">
    <source>
        <dbReference type="SAM" id="Coils"/>
    </source>
</evidence>
<evidence type="ECO:0000256" key="9">
    <source>
        <dbReference type="HAMAP-Rule" id="MF_00530"/>
    </source>
</evidence>
<sequence>MASTFYLEMLSPEDIFFSGNAQQIILPAIDGSHGILPGHEPMVTVITAGELRFQDEKGEWHMAVITDSCVEIMPERVILLAASIERPEEIDINRALAAKRRAEERLRQKQSQQEYYQTQAALSRALARLKSRGRE</sequence>
<evidence type="ECO:0000256" key="7">
    <source>
        <dbReference type="ARBA" id="ARBA00023196"/>
    </source>
</evidence>
<evidence type="ECO:0000256" key="8">
    <source>
        <dbReference type="ARBA" id="ARBA00023310"/>
    </source>
</evidence>
<keyword evidence="11" id="KW-0175">Coiled coil</keyword>
<feature type="coiled-coil region" evidence="11">
    <location>
        <begin position="92"/>
        <end position="119"/>
    </location>
</feature>
<keyword evidence="3 9" id="KW-0813">Transport</keyword>
<comment type="subcellular location">
    <subcellularLocation>
        <location evidence="1 9">Cell membrane</location>
        <topology evidence="1 9">Peripheral membrane protein</topology>
    </subcellularLocation>
</comment>
<keyword evidence="8 9" id="KW-0066">ATP synthesis</keyword>
<evidence type="ECO:0000256" key="3">
    <source>
        <dbReference type="ARBA" id="ARBA00022448"/>
    </source>
</evidence>
<keyword evidence="6 9" id="KW-0472">Membrane</keyword>
<dbReference type="InterPro" id="IPR036794">
    <property type="entry name" value="ATP_F1_dsu/esu_C_sf"/>
</dbReference>
<keyword evidence="5 9" id="KW-0406">Ion transport</keyword>
<dbReference type="EMBL" id="JANFZH010000005">
    <property type="protein sequence ID" value="MCQ4838991.1"/>
    <property type="molecule type" value="Genomic_DNA"/>
</dbReference>
<keyword evidence="9" id="KW-0375">Hydrogen ion transport</keyword>
<dbReference type="HAMAP" id="MF_00530">
    <property type="entry name" value="ATP_synth_epsil_bac"/>
    <property type="match status" value="1"/>
</dbReference>
<feature type="domain" description="ATP synthase epsilon subunit C-terminal" evidence="12">
    <location>
        <begin position="88"/>
        <end position="130"/>
    </location>
</feature>
<dbReference type="RefSeq" id="WP_066862056.1">
    <property type="nucleotide sequence ID" value="NZ_CABKVV010000012.1"/>
</dbReference>
<dbReference type="CDD" id="cd12152">
    <property type="entry name" value="F1-ATPase_delta"/>
    <property type="match status" value="1"/>
</dbReference>
<evidence type="ECO:0000256" key="4">
    <source>
        <dbReference type="ARBA" id="ARBA00022475"/>
    </source>
</evidence>
<dbReference type="Gene3D" id="2.60.15.10">
    <property type="entry name" value="F0F1 ATP synthase delta/epsilon subunit, N-terminal"/>
    <property type="match status" value="1"/>
</dbReference>
<evidence type="ECO:0000256" key="5">
    <source>
        <dbReference type="ARBA" id="ARBA00023065"/>
    </source>
</evidence>
<dbReference type="InterPro" id="IPR001469">
    <property type="entry name" value="ATP_synth_F1_dsu/esu"/>
</dbReference>
<dbReference type="GeneID" id="90531750"/>
<evidence type="ECO:0000313" key="15">
    <source>
        <dbReference type="Proteomes" id="UP001524473"/>
    </source>
</evidence>
<dbReference type="InterPro" id="IPR020547">
    <property type="entry name" value="ATP_synth_F1_esu_C"/>
</dbReference>
<dbReference type="SUPFAM" id="SSF51344">
    <property type="entry name" value="Epsilon subunit of F1F0-ATP synthase N-terminal domain"/>
    <property type="match status" value="1"/>
</dbReference>
<dbReference type="PANTHER" id="PTHR13822">
    <property type="entry name" value="ATP SYNTHASE DELTA/EPSILON CHAIN"/>
    <property type="match status" value="1"/>
</dbReference>